<dbReference type="AlphaFoldDB" id="A0A6B2LEJ0"/>
<evidence type="ECO:0000259" key="1">
    <source>
        <dbReference type="Pfam" id="PF07002"/>
    </source>
</evidence>
<dbReference type="GO" id="GO:0004842">
    <property type="term" value="F:ubiquitin-protein transferase activity"/>
    <property type="evidence" value="ECO:0007669"/>
    <property type="project" value="TreeGrafter"/>
</dbReference>
<evidence type="ECO:0000313" key="2">
    <source>
        <dbReference type="EMBL" id="NDV35148.1"/>
    </source>
</evidence>
<dbReference type="InterPro" id="IPR052079">
    <property type="entry name" value="E3_ligase/Copine_domain"/>
</dbReference>
<reference evidence="2" key="1">
    <citation type="journal article" date="2020" name="J. Eukaryot. Microbiol.">
        <title>De novo Sequencing, Assembly and Annotation of the Transcriptome for the Free-Living Testate Amoeba Arcella intermedia.</title>
        <authorList>
            <person name="Ribeiro G.M."/>
            <person name="Porfirio-Sousa A.L."/>
            <person name="Maurer-Alcala X.X."/>
            <person name="Katz L.A."/>
            <person name="Lahr D.J.G."/>
        </authorList>
    </citation>
    <scope>NUCLEOTIDE SEQUENCE</scope>
</reference>
<dbReference type="PANTHER" id="PTHR45751:SF11">
    <property type="entry name" value="COPINE FAMILY PROTEIN 2"/>
    <property type="match status" value="1"/>
</dbReference>
<dbReference type="InterPro" id="IPR010734">
    <property type="entry name" value="Copine_C"/>
</dbReference>
<dbReference type="InterPro" id="IPR036465">
    <property type="entry name" value="vWFA_dom_sf"/>
</dbReference>
<dbReference type="EMBL" id="GIBP01006179">
    <property type="protein sequence ID" value="NDV35148.1"/>
    <property type="molecule type" value="Transcribed_RNA"/>
</dbReference>
<dbReference type="Pfam" id="PF07002">
    <property type="entry name" value="Copine"/>
    <property type="match status" value="1"/>
</dbReference>
<feature type="domain" description="Copine C-terminal" evidence="1">
    <location>
        <begin position="95"/>
        <end position="217"/>
    </location>
</feature>
<dbReference type="SUPFAM" id="SSF53300">
    <property type="entry name" value="vWA-like"/>
    <property type="match status" value="1"/>
</dbReference>
<proteinExistence type="predicted"/>
<dbReference type="GO" id="GO:0005634">
    <property type="term" value="C:nucleus"/>
    <property type="evidence" value="ECO:0007669"/>
    <property type="project" value="TreeGrafter"/>
</dbReference>
<dbReference type="PANTHER" id="PTHR45751">
    <property type="entry name" value="COPINE FAMILY PROTEIN 1"/>
    <property type="match status" value="1"/>
</dbReference>
<organism evidence="2">
    <name type="scientific">Arcella intermedia</name>
    <dbReference type="NCBI Taxonomy" id="1963864"/>
    <lineage>
        <taxon>Eukaryota</taxon>
        <taxon>Amoebozoa</taxon>
        <taxon>Tubulinea</taxon>
        <taxon>Elardia</taxon>
        <taxon>Arcellinida</taxon>
        <taxon>Sphaerothecina</taxon>
        <taxon>Arcellidae</taxon>
        <taxon>Arcella</taxon>
    </lineage>
</organism>
<protein>
    <recommendedName>
        <fullName evidence="1">Copine C-terminal domain-containing protein</fullName>
    </recommendedName>
</protein>
<dbReference type="GO" id="GO:0016567">
    <property type="term" value="P:protein ubiquitination"/>
    <property type="evidence" value="ECO:0007669"/>
    <property type="project" value="TreeGrafter"/>
</dbReference>
<sequence>MRLISSQKRKAKLPSNIESLEDVVDELRYSGPSLRYLRPILAVDFSSSCAPMHARARSVAFVKEEAAGGAEGEQDFEALIGVFGSMFGGLNADHPKVHAFGFGDASSPHSIFPFFLSRNLAPSPCLLQDIKKRYAETSKTVLPASTLHLAPLIRQAVQTQQEQSGLHLLFIITGGQLADPKETQKALQEASKVPLMIVVVGVGEGPWDGMVRLEDAEGAFNNVWFSQFDGRAPQQEKLVFYNRLALIVIEMLRNIKKLKYTVKPQAIT</sequence>
<accession>A0A6B2LEJ0</accession>
<name>A0A6B2LEJ0_9EUKA</name>